<dbReference type="PANTHER" id="PTHR14911:SF13">
    <property type="entry name" value="TRNA (GUANINE(6)-N2)-METHYLTRANSFERASE THUMP3"/>
    <property type="match status" value="1"/>
</dbReference>
<dbReference type="Proteomes" id="UP000233517">
    <property type="component" value="Unassembled WGS sequence"/>
</dbReference>
<dbReference type="GO" id="GO:0030488">
    <property type="term" value="P:tRNA methylation"/>
    <property type="evidence" value="ECO:0007669"/>
    <property type="project" value="TreeGrafter"/>
</dbReference>
<dbReference type="Gene3D" id="3.40.50.150">
    <property type="entry name" value="Vaccinia Virus protein VP39"/>
    <property type="match status" value="1"/>
</dbReference>
<organism evidence="2 3">
    <name type="scientific">Candidatus Falkowbacteria bacterium HGW-Falkowbacteria-1</name>
    <dbReference type="NCBI Taxonomy" id="2013768"/>
    <lineage>
        <taxon>Bacteria</taxon>
        <taxon>Candidatus Falkowiibacteriota</taxon>
    </lineage>
</organism>
<dbReference type="InterPro" id="IPR000241">
    <property type="entry name" value="RlmKL-like_Mtase"/>
</dbReference>
<comment type="caution">
    <text evidence="2">The sequence shown here is derived from an EMBL/GenBank/DDBJ whole genome shotgun (WGS) entry which is preliminary data.</text>
</comment>
<gene>
    <name evidence="2" type="ORF">CVU82_03805</name>
</gene>
<protein>
    <recommendedName>
        <fullName evidence="1">Ribosomal RNA large subunit methyltransferase K/L-like methyltransferase domain-containing protein</fullName>
    </recommendedName>
</protein>
<dbReference type="AlphaFoldDB" id="A0A2N2E8X2"/>
<accession>A0A2N2E8X2</accession>
<reference evidence="2 3" key="1">
    <citation type="journal article" date="2017" name="ISME J.">
        <title>Potential for microbial H2 and metal transformations associated with novel bacteria and archaea in deep terrestrial subsurface sediments.</title>
        <authorList>
            <person name="Hernsdorf A.W."/>
            <person name="Amano Y."/>
            <person name="Miyakawa K."/>
            <person name="Ise K."/>
            <person name="Suzuki Y."/>
            <person name="Anantharaman K."/>
            <person name="Probst A."/>
            <person name="Burstein D."/>
            <person name="Thomas B.C."/>
            <person name="Banfield J.F."/>
        </authorList>
    </citation>
    <scope>NUCLEOTIDE SEQUENCE [LARGE SCALE GENOMIC DNA]</scope>
    <source>
        <strain evidence="2">HGW-Falkowbacteria-1</strain>
    </source>
</reference>
<dbReference type="PANTHER" id="PTHR14911">
    <property type="entry name" value="THUMP DOMAIN-CONTAINING"/>
    <property type="match status" value="1"/>
</dbReference>
<dbReference type="InterPro" id="IPR029063">
    <property type="entry name" value="SAM-dependent_MTases_sf"/>
</dbReference>
<dbReference type="CDD" id="cd02440">
    <property type="entry name" value="AdoMet_MTases"/>
    <property type="match status" value="1"/>
</dbReference>
<evidence type="ECO:0000259" key="1">
    <source>
        <dbReference type="Pfam" id="PF01170"/>
    </source>
</evidence>
<dbReference type="Pfam" id="PF01170">
    <property type="entry name" value="UPF0020"/>
    <property type="match status" value="1"/>
</dbReference>
<dbReference type="EMBL" id="PHAI01000003">
    <property type="protein sequence ID" value="PKM91149.1"/>
    <property type="molecule type" value="Genomic_DNA"/>
</dbReference>
<evidence type="ECO:0000313" key="2">
    <source>
        <dbReference type="EMBL" id="PKM91149.1"/>
    </source>
</evidence>
<feature type="domain" description="Ribosomal RNA large subunit methyltransferase K/L-like methyltransferase" evidence="1">
    <location>
        <begin position="189"/>
        <end position="343"/>
    </location>
</feature>
<sequence>MKKYFFALGNNFNLSLAELNALFPKNKWQRCGAIVLSDFSDDLDIKELMLLLGGTIKIGEIVADFSLANRHKLSDSVKEAIVSSARQDDVSGKFNFGFSFYNKNKLSGDFFKLGLAVKKDLKKLDISSRMVMSREPILSSVVVEQNKLLRNGIELCFMVDKTKVFLGKTLAVQDFKSLSKRDFGRPNRDDHSGMIPPKLAQIMINLARRDDKKYKKKVLIDPFCGSGTILMEAYLMGFEKIIGSDLSDKAVLNSQKNIEWIENLFNKNKSNINIFQADVLNLSKNLEENSLDYIVCEPYLGPQRGFKNFDEVVEELNVLYSGSLKVLFKLLKPGGRIVMVWPQFRAENKIWKINPNVDDFVFRPTLDIDEKEFTALSLDMSDLNGTIVYGREEQKVWREVIVLEK</sequence>
<proteinExistence type="predicted"/>
<evidence type="ECO:0000313" key="3">
    <source>
        <dbReference type="Proteomes" id="UP000233517"/>
    </source>
</evidence>
<dbReference type="GO" id="GO:0016423">
    <property type="term" value="F:tRNA (guanine) methyltransferase activity"/>
    <property type="evidence" value="ECO:0007669"/>
    <property type="project" value="TreeGrafter"/>
</dbReference>
<dbReference type="SUPFAM" id="SSF53335">
    <property type="entry name" value="S-adenosyl-L-methionine-dependent methyltransferases"/>
    <property type="match status" value="1"/>
</dbReference>
<name>A0A2N2E8X2_9BACT</name>